<organism evidence="2 3">
    <name type="scientific">Thalictrum thalictroides</name>
    <name type="common">Rue-anemone</name>
    <name type="synonym">Anemone thalictroides</name>
    <dbReference type="NCBI Taxonomy" id="46969"/>
    <lineage>
        <taxon>Eukaryota</taxon>
        <taxon>Viridiplantae</taxon>
        <taxon>Streptophyta</taxon>
        <taxon>Embryophyta</taxon>
        <taxon>Tracheophyta</taxon>
        <taxon>Spermatophyta</taxon>
        <taxon>Magnoliopsida</taxon>
        <taxon>Ranunculales</taxon>
        <taxon>Ranunculaceae</taxon>
        <taxon>Thalictroideae</taxon>
        <taxon>Thalictrum</taxon>
    </lineage>
</organism>
<sequence>MFGSHEKTKLGYLFSNSLLAYLVLAVSLSFAPLNNQLEKHQRADHELKKRVLKLEFCLQEARSHTRKLQRV</sequence>
<keyword evidence="1" id="KW-0472">Membrane</keyword>
<keyword evidence="1" id="KW-1133">Transmembrane helix</keyword>
<dbReference type="InterPro" id="IPR049932">
    <property type="entry name" value="NEAP1-4"/>
</dbReference>
<proteinExistence type="predicted"/>
<comment type="caution">
    <text evidence="2">The sequence shown here is derived from an EMBL/GenBank/DDBJ whole genome shotgun (WGS) entry which is preliminary data.</text>
</comment>
<dbReference type="EMBL" id="JABWDY010008183">
    <property type="protein sequence ID" value="KAF5202385.1"/>
    <property type="molecule type" value="Genomic_DNA"/>
</dbReference>
<keyword evidence="1" id="KW-0812">Transmembrane</keyword>
<evidence type="ECO:0000313" key="3">
    <source>
        <dbReference type="Proteomes" id="UP000554482"/>
    </source>
</evidence>
<dbReference type="PANTHER" id="PTHR48145">
    <property type="entry name" value="NUCLEAR ENVELOPE-ASSOCIATED PROTEIN 1"/>
    <property type="match status" value="1"/>
</dbReference>
<name>A0A7J6X0M2_THATH</name>
<dbReference type="OrthoDB" id="1937248at2759"/>
<dbReference type="AlphaFoldDB" id="A0A7J6X0M2"/>
<accession>A0A7J6X0M2</accession>
<keyword evidence="3" id="KW-1185">Reference proteome</keyword>
<protein>
    <submittedName>
        <fullName evidence="2">Uncharacterized protein</fullName>
    </submittedName>
</protein>
<reference evidence="2 3" key="1">
    <citation type="submission" date="2020-06" db="EMBL/GenBank/DDBJ databases">
        <title>Transcriptomic and genomic resources for Thalictrum thalictroides and T. hernandezii: Facilitating candidate gene discovery in an emerging model plant lineage.</title>
        <authorList>
            <person name="Arias T."/>
            <person name="Riano-Pachon D.M."/>
            <person name="Di Stilio V.S."/>
        </authorList>
    </citation>
    <scope>NUCLEOTIDE SEQUENCE [LARGE SCALE GENOMIC DNA]</scope>
    <source>
        <strain evidence="3">cv. WT478/WT964</strain>
        <tissue evidence="2">Leaves</tissue>
    </source>
</reference>
<feature type="transmembrane region" description="Helical" evidence="1">
    <location>
        <begin position="12"/>
        <end position="33"/>
    </location>
</feature>
<gene>
    <name evidence="2" type="ORF">FRX31_008028</name>
</gene>
<evidence type="ECO:0000313" key="2">
    <source>
        <dbReference type="EMBL" id="KAF5202385.1"/>
    </source>
</evidence>
<dbReference type="PANTHER" id="PTHR48145:SF5">
    <property type="entry name" value="NUCLEAR ENVELOPE-ASSOCIATED PROTEIN 2"/>
    <property type="match status" value="1"/>
</dbReference>
<dbReference type="Proteomes" id="UP000554482">
    <property type="component" value="Unassembled WGS sequence"/>
</dbReference>
<evidence type="ECO:0000256" key="1">
    <source>
        <dbReference type="SAM" id="Phobius"/>
    </source>
</evidence>